<dbReference type="Gene3D" id="3.40.50.720">
    <property type="entry name" value="NAD(P)-binding Rossmann-like Domain"/>
    <property type="match status" value="1"/>
</dbReference>
<dbReference type="RefSeq" id="WP_244278728.1">
    <property type="nucleotide sequence ID" value="NZ_FOJM01000003.1"/>
</dbReference>
<comment type="similarity">
    <text evidence="1">Belongs to the NAD(P)-dependent epimerase/dehydratase family.</text>
</comment>
<evidence type="ECO:0000256" key="1">
    <source>
        <dbReference type="ARBA" id="ARBA00007637"/>
    </source>
</evidence>
<evidence type="ECO:0000313" key="4">
    <source>
        <dbReference type="Proteomes" id="UP000198836"/>
    </source>
</evidence>
<dbReference type="Proteomes" id="UP000198836">
    <property type="component" value="Unassembled WGS sequence"/>
</dbReference>
<organism evidence="3 4">
    <name type="scientific">Pedobacter suwonensis</name>
    <dbReference type="NCBI Taxonomy" id="332999"/>
    <lineage>
        <taxon>Bacteria</taxon>
        <taxon>Pseudomonadati</taxon>
        <taxon>Bacteroidota</taxon>
        <taxon>Sphingobacteriia</taxon>
        <taxon>Sphingobacteriales</taxon>
        <taxon>Sphingobacteriaceae</taxon>
        <taxon>Pedobacter</taxon>
    </lineage>
</organism>
<gene>
    <name evidence="3" type="ORF">SAMN04488511_10315</name>
</gene>
<proteinExistence type="inferred from homology"/>
<feature type="domain" description="NAD-dependent epimerase/dehydratase" evidence="2">
    <location>
        <begin position="4"/>
        <end position="206"/>
    </location>
</feature>
<accession>A0A1I0STX5</accession>
<dbReference type="Pfam" id="PF01370">
    <property type="entry name" value="Epimerase"/>
    <property type="match status" value="1"/>
</dbReference>
<evidence type="ECO:0000313" key="3">
    <source>
        <dbReference type="EMBL" id="SFA42216.1"/>
    </source>
</evidence>
<keyword evidence="4" id="KW-1185">Reference proteome</keyword>
<dbReference type="InterPro" id="IPR036291">
    <property type="entry name" value="NAD(P)-bd_dom_sf"/>
</dbReference>
<sequence>MMRVILTGASGFLGKYIYNELCKAHDVITISRSGASHNLDLAKVIPVLEPADLVIHVAGKAHSVPKTAAEKQAFFDVNKVGTLNLLKGLEQSAAIPRFFVFISTVAVYGKESGILINENTSLEAKDPYGESKIQAERLISKWCAEKNVVCTILRLPLLVGENPPGNLGAMIKGLKKGYYFNIAGGKARKSMVMAADVAKIIPVAAKIGGIYNLTDGYHPSFEELSMSIAKQLSKGHPVNLPLWLAKVLAGLGDILGNKSPINTRKLVKIRADLTFDDRYAREQLNWNPKSVLEGFRLK</sequence>
<evidence type="ECO:0000259" key="2">
    <source>
        <dbReference type="Pfam" id="PF01370"/>
    </source>
</evidence>
<protein>
    <submittedName>
        <fullName evidence="3">Nucleoside-diphosphate-sugar epimerase</fullName>
    </submittedName>
</protein>
<dbReference type="PANTHER" id="PTHR43000">
    <property type="entry name" value="DTDP-D-GLUCOSE 4,6-DEHYDRATASE-RELATED"/>
    <property type="match status" value="1"/>
</dbReference>
<dbReference type="EMBL" id="FOJM01000003">
    <property type="protein sequence ID" value="SFA42216.1"/>
    <property type="molecule type" value="Genomic_DNA"/>
</dbReference>
<dbReference type="InterPro" id="IPR001509">
    <property type="entry name" value="Epimerase_deHydtase"/>
</dbReference>
<dbReference type="SUPFAM" id="SSF51735">
    <property type="entry name" value="NAD(P)-binding Rossmann-fold domains"/>
    <property type="match status" value="1"/>
</dbReference>
<dbReference type="STRING" id="332999.SAMN04488511_10315"/>
<reference evidence="4" key="1">
    <citation type="submission" date="2016-10" db="EMBL/GenBank/DDBJ databases">
        <authorList>
            <person name="Varghese N."/>
            <person name="Submissions S."/>
        </authorList>
    </citation>
    <scope>NUCLEOTIDE SEQUENCE [LARGE SCALE GENOMIC DNA]</scope>
    <source>
        <strain evidence="4">DSM 18130</strain>
    </source>
</reference>
<name>A0A1I0STX5_9SPHI</name>
<dbReference type="AlphaFoldDB" id="A0A1I0STX5"/>